<reference evidence="1 2" key="1">
    <citation type="submission" date="2015-09" db="EMBL/GenBank/DDBJ databases">
        <title>Sorangium comparison.</title>
        <authorList>
            <person name="Zaburannyi N."/>
            <person name="Bunk B."/>
            <person name="Overmann J."/>
            <person name="Mueller R."/>
        </authorList>
    </citation>
    <scope>NUCLEOTIDE SEQUENCE [LARGE SCALE GENOMIC DNA]</scope>
    <source>
        <strain evidence="1 2">So ce836</strain>
    </source>
</reference>
<name>A0A4P2QTG8_SORCE</name>
<proteinExistence type="predicted"/>
<evidence type="ECO:0000313" key="2">
    <source>
        <dbReference type="Proteomes" id="UP000295497"/>
    </source>
</evidence>
<dbReference type="Proteomes" id="UP000295497">
    <property type="component" value="Chromosome"/>
</dbReference>
<dbReference type="AlphaFoldDB" id="A0A4P2QTG8"/>
<evidence type="ECO:0000313" key="1">
    <source>
        <dbReference type="EMBL" id="AUX33386.1"/>
    </source>
</evidence>
<gene>
    <name evidence="1" type="ORF">SOCE836_055450</name>
</gene>
<sequence length="99" mass="11039">MARVEPILEQGAKFDEPNLTVRDGYLFNWKTGERLTPIDSSSSLFPLPSSLSRLPVSPLRTRTKDGRRMTNADEEPRPIDYSAVTAFAVSFAIAPWPTS</sequence>
<accession>A0A4P2QTG8</accession>
<protein>
    <submittedName>
        <fullName evidence="1">Uncharacterized protein</fullName>
    </submittedName>
</protein>
<organism evidence="1 2">
    <name type="scientific">Sorangium cellulosum</name>
    <name type="common">Polyangium cellulosum</name>
    <dbReference type="NCBI Taxonomy" id="56"/>
    <lineage>
        <taxon>Bacteria</taxon>
        <taxon>Pseudomonadati</taxon>
        <taxon>Myxococcota</taxon>
        <taxon>Polyangia</taxon>
        <taxon>Polyangiales</taxon>
        <taxon>Polyangiaceae</taxon>
        <taxon>Sorangium</taxon>
    </lineage>
</organism>
<dbReference type="EMBL" id="CP012672">
    <property type="protein sequence ID" value="AUX33386.1"/>
    <property type="molecule type" value="Genomic_DNA"/>
</dbReference>